<dbReference type="SUPFAM" id="SSF55811">
    <property type="entry name" value="Nudix"/>
    <property type="match status" value="1"/>
</dbReference>
<name>A0A545SVJ2_9RHOB</name>
<accession>A0A545SVJ2</accession>
<feature type="binding site" evidence="13">
    <location>
        <position position="281"/>
    </location>
    <ligand>
        <name>Mg(2+)</name>
        <dbReference type="ChEBI" id="CHEBI:18420"/>
        <label>1</label>
    </ligand>
</feature>
<evidence type="ECO:0000256" key="2">
    <source>
        <dbReference type="ARBA" id="ARBA00007482"/>
    </source>
</evidence>
<evidence type="ECO:0000256" key="10">
    <source>
        <dbReference type="ARBA" id="ARBA00030308"/>
    </source>
</evidence>
<evidence type="ECO:0000313" key="16">
    <source>
        <dbReference type="EMBL" id="TQV68959.1"/>
    </source>
</evidence>
<keyword evidence="5 13" id="KW-0479">Metal-binding</keyword>
<comment type="cofactor">
    <cofactor evidence="1 13">
        <name>Mg(2+)</name>
        <dbReference type="ChEBI" id="CHEBI:18420"/>
    </cofactor>
</comment>
<dbReference type="InterPro" id="IPR013024">
    <property type="entry name" value="GGCT-like"/>
</dbReference>
<comment type="similarity">
    <text evidence="2">Belongs to the Nudix hydrolase family. NudF subfamily.</text>
</comment>
<evidence type="ECO:0000256" key="9">
    <source>
        <dbReference type="ARBA" id="ARBA00030162"/>
    </source>
</evidence>
<dbReference type="Gene3D" id="3.90.79.10">
    <property type="entry name" value="Nucleoside Triphosphate Pyrophosphohydrolase"/>
    <property type="match status" value="1"/>
</dbReference>
<evidence type="ECO:0000256" key="13">
    <source>
        <dbReference type="PIRSR" id="PIRSR604385-2"/>
    </source>
</evidence>
<dbReference type="GO" id="GO:0046872">
    <property type="term" value="F:metal ion binding"/>
    <property type="evidence" value="ECO:0007669"/>
    <property type="project" value="UniProtKB-KW"/>
</dbReference>
<dbReference type="NCBIfam" id="TIGR00052">
    <property type="entry name" value="nudix-type nucleoside diphosphatase, YffH/AdpP family"/>
    <property type="match status" value="1"/>
</dbReference>
<dbReference type="GO" id="GO:0019693">
    <property type="term" value="P:ribose phosphate metabolic process"/>
    <property type="evidence" value="ECO:0007669"/>
    <property type="project" value="TreeGrafter"/>
</dbReference>
<feature type="binding site" evidence="13">
    <location>
        <position position="334"/>
    </location>
    <ligand>
        <name>Mg(2+)</name>
        <dbReference type="ChEBI" id="CHEBI:18420"/>
        <label>1</label>
    </ligand>
</feature>
<feature type="binding site" evidence="13">
    <location>
        <position position="265"/>
    </location>
    <ligand>
        <name>Mg(2+)</name>
        <dbReference type="ChEBI" id="CHEBI:18420"/>
        <label>1</label>
    </ligand>
</feature>
<evidence type="ECO:0000256" key="3">
    <source>
        <dbReference type="ARBA" id="ARBA00012453"/>
    </source>
</evidence>
<evidence type="ECO:0000256" key="12">
    <source>
        <dbReference type="ARBA" id="ARBA00049546"/>
    </source>
</evidence>
<dbReference type="Proteomes" id="UP000315816">
    <property type="component" value="Unassembled WGS sequence"/>
</dbReference>
<dbReference type="AlphaFoldDB" id="A0A545SVJ2"/>
<protein>
    <recommendedName>
        <fullName evidence="4">ADP-ribose pyrophosphatase</fullName>
        <ecNumber evidence="3">3.6.1.13</ecNumber>
    </recommendedName>
    <alternativeName>
        <fullName evidence="9">ADP-ribose diphosphatase</fullName>
    </alternativeName>
    <alternativeName>
        <fullName evidence="11">ADP-ribose phosphohydrolase</fullName>
    </alternativeName>
    <alternativeName>
        <fullName evidence="10">Adenosine diphosphoribose pyrophosphatase</fullName>
    </alternativeName>
</protein>
<feature type="domain" description="Nudix hydrolase" evidence="15">
    <location>
        <begin position="223"/>
        <end position="363"/>
    </location>
</feature>
<dbReference type="Pfam" id="PF00293">
    <property type="entry name" value="NUDIX"/>
    <property type="match status" value="1"/>
</dbReference>
<dbReference type="GO" id="GO:0019144">
    <property type="term" value="F:ADP-sugar diphosphatase activity"/>
    <property type="evidence" value="ECO:0007669"/>
    <property type="project" value="TreeGrafter"/>
</dbReference>
<dbReference type="PANTHER" id="PTHR11839">
    <property type="entry name" value="UDP/ADP-SUGAR PYROPHOSPHATASE"/>
    <property type="match status" value="1"/>
</dbReference>
<dbReference type="InterPro" id="IPR036568">
    <property type="entry name" value="GGCT-like_sf"/>
</dbReference>
<dbReference type="Gene3D" id="3.10.490.10">
    <property type="entry name" value="Gamma-glutamyl cyclotransferase-like"/>
    <property type="match status" value="1"/>
</dbReference>
<proteinExistence type="inferred from homology"/>
<dbReference type="InterPro" id="IPR000086">
    <property type="entry name" value="NUDIX_hydrolase_dom"/>
</dbReference>
<dbReference type="GO" id="GO:0005829">
    <property type="term" value="C:cytosol"/>
    <property type="evidence" value="ECO:0007669"/>
    <property type="project" value="TreeGrafter"/>
</dbReference>
<dbReference type="GO" id="GO:0006753">
    <property type="term" value="P:nucleoside phosphate metabolic process"/>
    <property type="evidence" value="ECO:0007669"/>
    <property type="project" value="TreeGrafter"/>
</dbReference>
<evidence type="ECO:0000256" key="11">
    <source>
        <dbReference type="ARBA" id="ARBA00033056"/>
    </source>
</evidence>
<dbReference type="CDD" id="cd24155">
    <property type="entry name" value="NUDIX_ADPRase"/>
    <property type="match status" value="1"/>
</dbReference>
<dbReference type="InterPro" id="IPR004385">
    <property type="entry name" value="NDP_pyrophosphatase"/>
</dbReference>
<dbReference type="OrthoDB" id="5292471at2"/>
<dbReference type="SUPFAM" id="SSF110857">
    <property type="entry name" value="Gamma-glutamyl cyclotransferase-like"/>
    <property type="match status" value="1"/>
</dbReference>
<comment type="function">
    <text evidence="8">Acts on ADP-mannose and ADP-glucose as well as ADP-ribose. Prevents glycogen biosynthesis. The reaction catalyzed by this enzyme is a limiting step of the gluconeogenic process.</text>
</comment>
<dbReference type="PROSITE" id="PS51462">
    <property type="entry name" value="NUDIX"/>
    <property type="match status" value="1"/>
</dbReference>
<gene>
    <name evidence="16" type="ORF">FIL88_05125</name>
</gene>
<keyword evidence="6" id="KW-0378">Hydrolase</keyword>
<comment type="caution">
    <text evidence="16">The sequence shown here is derived from an EMBL/GenBank/DDBJ whole genome shotgun (WGS) entry which is preliminary data.</text>
</comment>
<dbReference type="EC" id="3.6.1.13" evidence="3"/>
<organism evidence="16 17">
    <name type="scientific">Aliiroseovarius halocynthiae</name>
    <dbReference type="NCBI Taxonomy" id="985055"/>
    <lineage>
        <taxon>Bacteria</taxon>
        <taxon>Pseudomonadati</taxon>
        <taxon>Pseudomonadota</taxon>
        <taxon>Alphaproteobacteria</taxon>
        <taxon>Rhodobacterales</taxon>
        <taxon>Paracoccaceae</taxon>
        <taxon>Aliiroseovarius</taxon>
    </lineage>
</organism>
<comment type="catalytic activity">
    <reaction evidence="12">
        <text>ADP-D-ribose + H2O = D-ribose 5-phosphate + AMP + 2 H(+)</text>
        <dbReference type="Rhea" id="RHEA:10412"/>
        <dbReference type="ChEBI" id="CHEBI:15377"/>
        <dbReference type="ChEBI" id="CHEBI:15378"/>
        <dbReference type="ChEBI" id="CHEBI:57967"/>
        <dbReference type="ChEBI" id="CHEBI:78346"/>
        <dbReference type="ChEBI" id="CHEBI:456215"/>
        <dbReference type="EC" id="3.6.1.13"/>
    </reaction>
</comment>
<evidence type="ECO:0000256" key="14">
    <source>
        <dbReference type="PIRSR" id="PIRSR604385-3"/>
    </source>
</evidence>
<dbReference type="PANTHER" id="PTHR11839:SF5">
    <property type="entry name" value="ADP-RIBOSE PYROPHOSPHATASE"/>
    <property type="match status" value="1"/>
</dbReference>
<evidence type="ECO:0000313" key="17">
    <source>
        <dbReference type="Proteomes" id="UP000315816"/>
    </source>
</evidence>
<feature type="short sequence motif" description="Nudix box" evidence="14">
    <location>
        <begin position="266"/>
        <end position="288"/>
    </location>
</feature>
<feature type="binding site" evidence="13">
    <location>
        <position position="285"/>
    </location>
    <ligand>
        <name>Mg(2+)</name>
        <dbReference type="ChEBI" id="CHEBI:18420"/>
        <label>1</label>
    </ligand>
</feature>
<reference evidence="16 17" key="1">
    <citation type="submission" date="2019-06" db="EMBL/GenBank/DDBJ databases">
        <title>A novel species of marine bacteria.</title>
        <authorList>
            <person name="Wang Y."/>
        </authorList>
    </citation>
    <scope>NUCLEOTIDE SEQUENCE [LARGE SCALE GENOMIC DNA]</scope>
    <source>
        <strain evidence="16 17">MA1-10</strain>
    </source>
</reference>
<dbReference type="GO" id="GO:0047631">
    <property type="term" value="F:ADP-ribose diphosphatase activity"/>
    <property type="evidence" value="ECO:0007669"/>
    <property type="project" value="UniProtKB-EC"/>
</dbReference>
<evidence type="ECO:0000256" key="5">
    <source>
        <dbReference type="ARBA" id="ARBA00022723"/>
    </source>
</evidence>
<evidence type="ECO:0000256" key="4">
    <source>
        <dbReference type="ARBA" id="ARBA00013297"/>
    </source>
</evidence>
<evidence type="ECO:0000256" key="1">
    <source>
        <dbReference type="ARBA" id="ARBA00001946"/>
    </source>
</evidence>
<dbReference type="Pfam" id="PF06094">
    <property type="entry name" value="GGACT"/>
    <property type="match status" value="1"/>
</dbReference>
<evidence type="ECO:0000256" key="7">
    <source>
        <dbReference type="ARBA" id="ARBA00022842"/>
    </source>
</evidence>
<sequence length="378" mass="41526">MSSMFFYGTLCHRPLLGVVLGAESTCRVRPASLSNHVAHWVCNQPFPMISSSVEGDVVHGLLVQDLSPSDVARLNFYEGGFDYALGDVTVQPDAGGPLVPTQVYYPTPGLWAPGGLWDLAAWDARFGAMAVEAAKEVMDFYGQVTPEDIARRFPMIRTRASSTLRARQEPAPTALRTHYGLQDVDVQDKRTPYAQFFSMEEQVLSFRKYSGEMSDVVDRAAFVGGDAVIVLPYDPARDRVLLVEQFRMGPLVRGDQYPWTLEPIAGRIDGGEVPEESARREAIEEAGLELDRLIPLTPNYPSPGASTEFFYPFIAICDLPDDAGGIGGVESEAEDIRSHVIPFNQLMSLIATGEANCGPLVLAGWWLAANRQELRTHS</sequence>
<dbReference type="CDD" id="cd06661">
    <property type="entry name" value="GGCT_like"/>
    <property type="match status" value="1"/>
</dbReference>
<evidence type="ECO:0000256" key="8">
    <source>
        <dbReference type="ARBA" id="ARBA00025164"/>
    </source>
</evidence>
<keyword evidence="7 13" id="KW-0460">Magnesium</keyword>
<dbReference type="EMBL" id="VICH01000004">
    <property type="protein sequence ID" value="TQV68959.1"/>
    <property type="molecule type" value="Genomic_DNA"/>
</dbReference>
<dbReference type="InterPro" id="IPR009288">
    <property type="entry name" value="AIG2-like_dom"/>
</dbReference>
<evidence type="ECO:0000259" key="15">
    <source>
        <dbReference type="PROSITE" id="PS51462"/>
    </source>
</evidence>
<evidence type="ECO:0000256" key="6">
    <source>
        <dbReference type="ARBA" id="ARBA00022801"/>
    </source>
</evidence>
<dbReference type="InterPro" id="IPR015797">
    <property type="entry name" value="NUDIX_hydrolase-like_dom_sf"/>
</dbReference>
<keyword evidence="17" id="KW-1185">Reference proteome</keyword>